<organism evidence="1 2">
    <name type="scientific">Actinoplanes xinjiangensis</name>
    <dbReference type="NCBI Taxonomy" id="512350"/>
    <lineage>
        <taxon>Bacteria</taxon>
        <taxon>Bacillati</taxon>
        <taxon>Actinomycetota</taxon>
        <taxon>Actinomycetes</taxon>
        <taxon>Micromonosporales</taxon>
        <taxon>Micromonosporaceae</taxon>
        <taxon>Actinoplanes</taxon>
    </lineage>
</organism>
<reference evidence="1 2" key="1">
    <citation type="submission" date="2018-05" db="EMBL/GenBank/DDBJ databases">
        <title>Genomic Encyclopedia of Archaeal and Bacterial Type Strains, Phase II (KMG-II): from individual species to whole genera.</title>
        <authorList>
            <person name="Goeker M."/>
        </authorList>
    </citation>
    <scope>NUCLEOTIDE SEQUENCE [LARGE SCALE GENOMIC DNA]</scope>
    <source>
        <strain evidence="1 2">DSM 45184</strain>
    </source>
</reference>
<name>A0A316E770_9ACTN</name>
<dbReference type="EMBL" id="QGGR01000066">
    <property type="protein sequence ID" value="PWK26274.1"/>
    <property type="molecule type" value="Genomic_DNA"/>
</dbReference>
<gene>
    <name evidence="1" type="ORF">BC793_1663</name>
</gene>
<dbReference type="Proteomes" id="UP000245697">
    <property type="component" value="Unassembled WGS sequence"/>
</dbReference>
<keyword evidence="2" id="KW-1185">Reference proteome</keyword>
<dbReference type="AlphaFoldDB" id="A0A316E770"/>
<protein>
    <submittedName>
        <fullName evidence="1">Uncharacterized protein</fullName>
    </submittedName>
</protein>
<accession>A0A316E770</accession>
<comment type="caution">
    <text evidence="1">The sequence shown here is derived from an EMBL/GenBank/DDBJ whole genome shotgun (WGS) entry which is preliminary data.</text>
</comment>
<sequence>MGGPSVWAPLEVIADRPRARTFLCGVCSVPASRFLVWSGLEGRCIWFGFSSPGLHRAKAERLVPLVA</sequence>
<evidence type="ECO:0000313" key="2">
    <source>
        <dbReference type="Proteomes" id="UP000245697"/>
    </source>
</evidence>
<proteinExistence type="predicted"/>
<evidence type="ECO:0000313" key="1">
    <source>
        <dbReference type="EMBL" id="PWK26274.1"/>
    </source>
</evidence>